<evidence type="ECO:0000256" key="7">
    <source>
        <dbReference type="ARBA" id="ARBA00048954"/>
    </source>
</evidence>
<dbReference type="SMART" id="SM00487">
    <property type="entry name" value="DEXDc"/>
    <property type="match status" value="1"/>
</dbReference>
<organism evidence="9 10">
    <name type="scientific">Acidovorax soli</name>
    <dbReference type="NCBI Taxonomy" id="592050"/>
    <lineage>
        <taxon>Bacteria</taxon>
        <taxon>Pseudomonadati</taxon>
        <taxon>Pseudomonadota</taxon>
        <taxon>Betaproteobacteria</taxon>
        <taxon>Burkholderiales</taxon>
        <taxon>Comamonadaceae</taxon>
        <taxon>Acidovorax</taxon>
    </lineage>
</organism>
<dbReference type="AlphaFoldDB" id="A0A1H3VSS1"/>
<gene>
    <name evidence="9" type="ORF">SAMN05421875_101328</name>
</gene>
<evidence type="ECO:0000256" key="2">
    <source>
        <dbReference type="ARBA" id="ARBA00022741"/>
    </source>
</evidence>
<dbReference type="Gene3D" id="3.40.50.300">
    <property type="entry name" value="P-loop containing nucleotide triphosphate hydrolases"/>
    <property type="match status" value="2"/>
</dbReference>
<dbReference type="InterPro" id="IPR027417">
    <property type="entry name" value="P-loop_NTPase"/>
</dbReference>
<proteinExistence type="inferred from homology"/>
<feature type="domain" description="Helicase ATP-binding" evidence="8">
    <location>
        <begin position="16"/>
        <end position="285"/>
    </location>
</feature>
<dbReference type="STRING" id="592050.SAMN05421875_101328"/>
<evidence type="ECO:0000313" key="9">
    <source>
        <dbReference type="EMBL" id="SDZ77148.1"/>
    </source>
</evidence>
<keyword evidence="3" id="KW-0378">Hydrolase</keyword>
<dbReference type="GO" id="GO:0003676">
    <property type="term" value="F:nucleic acid binding"/>
    <property type="evidence" value="ECO:0007669"/>
    <property type="project" value="InterPro"/>
</dbReference>
<keyword evidence="10" id="KW-1185">Reference proteome</keyword>
<dbReference type="SUPFAM" id="SSF52540">
    <property type="entry name" value="P-loop containing nucleoside triphosphate hydrolases"/>
    <property type="match status" value="2"/>
</dbReference>
<dbReference type="InterPro" id="IPR011545">
    <property type="entry name" value="DEAD/DEAH_box_helicase_dom"/>
</dbReference>
<evidence type="ECO:0000256" key="6">
    <source>
        <dbReference type="ARBA" id="ARBA00044969"/>
    </source>
</evidence>
<dbReference type="PROSITE" id="PS51193">
    <property type="entry name" value="HELICASE_ATP_BIND_2"/>
    <property type="match status" value="1"/>
</dbReference>
<comment type="similarity">
    <text evidence="5">Belongs to the helicase family. DinG subfamily.</text>
</comment>
<evidence type="ECO:0000259" key="8">
    <source>
        <dbReference type="PROSITE" id="PS51193"/>
    </source>
</evidence>
<dbReference type="Proteomes" id="UP000199002">
    <property type="component" value="Unassembled WGS sequence"/>
</dbReference>
<dbReference type="SMART" id="SM00491">
    <property type="entry name" value="HELICc2"/>
    <property type="match status" value="1"/>
</dbReference>
<evidence type="ECO:0000256" key="3">
    <source>
        <dbReference type="ARBA" id="ARBA00022801"/>
    </source>
</evidence>
<comment type="cofactor">
    <cofactor evidence="1">
        <name>[4Fe-4S] cluster</name>
        <dbReference type="ChEBI" id="CHEBI:49883"/>
    </cofactor>
</comment>
<evidence type="ECO:0000256" key="4">
    <source>
        <dbReference type="ARBA" id="ARBA00022840"/>
    </source>
</evidence>
<keyword evidence="2" id="KW-0547">Nucleotide-binding</keyword>
<dbReference type="GO" id="GO:0006281">
    <property type="term" value="P:DNA repair"/>
    <property type="evidence" value="ECO:0007669"/>
    <property type="project" value="TreeGrafter"/>
</dbReference>
<protein>
    <recommendedName>
        <fullName evidence="6">DNA 5'-3' helicase</fullName>
        <ecNumber evidence="6">5.6.2.3</ecNumber>
    </recommendedName>
</protein>
<comment type="catalytic activity">
    <reaction evidence="7">
        <text>ATP + H2O = ADP + phosphate + H(+)</text>
        <dbReference type="Rhea" id="RHEA:13065"/>
        <dbReference type="ChEBI" id="CHEBI:15377"/>
        <dbReference type="ChEBI" id="CHEBI:15378"/>
        <dbReference type="ChEBI" id="CHEBI:30616"/>
        <dbReference type="ChEBI" id="CHEBI:43474"/>
        <dbReference type="ChEBI" id="CHEBI:456216"/>
        <dbReference type="EC" id="5.6.2.3"/>
    </reaction>
</comment>
<dbReference type="Pfam" id="PF00270">
    <property type="entry name" value="DEAD"/>
    <property type="match status" value="1"/>
</dbReference>
<accession>A0A1H3VSS1</accession>
<sequence>MGLADAVHAAFQPDGVLSRTEGHYLAREGQIRMADAVARTIELGGALVVEAGTGVGKTFAYLVPALLSGERVLLSTATKALQDQLFARDLPQLVSALGLPVRTALLKGRGSYLCLHRMEQARQDTALHDRNVQRVLAKVEVWSHSTHSGDLAELPGLDERSPVIALITSTRENCLGVACPRFRQCHVHIARREALAADVVVINHHLFFADVAVRESGMAELLPTVRVVVLDEAHQINEIGVQFLGTHLSTGQWLDYSRDLLATGLQHARGLADWSTLAGHLEQACGDLRIAVGPRVTGAKLRWTGEVPETVTPAGWHEALRGMASACAQAMEALDPLSEVSPDLVRLYERGSELLARLGRFAAPCSPDAVRWLDVGGQLRLVESPLDIAQTMQTRVLAAPAESDAEKDDGDGWPAPAQHAGRAWIFTSATLGDDAGLTWFTERCGLQNAEILRVDSPFDYASQAALYVPRHLPEPSDPGHSLAVAGLAGAAASRLGGRTLVLTTTLKALRAIGDALQARFSNLEGPEVLVQGDRPKRQLMQRFREGTSGGGRGCVLVASASFWEGFDVPGDALQLVVIDKLPFPPPGDPLIEARSQRIKAAGGRSFQMVAVPEAAVALKQGAGRLIRRESDRGVLVVCDTRLATMGYGKRLMRALPPMRVLENTEGLEAALDALTRTSTTDWTWP</sequence>
<dbReference type="EMBL" id="FNQJ01000001">
    <property type="protein sequence ID" value="SDZ77148.1"/>
    <property type="molecule type" value="Genomic_DNA"/>
</dbReference>
<dbReference type="GO" id="GO:0016818">
    <property type="term" value="F:hydrolase activity, acting on acid anhydrides, in phosphorus-containing anhydrides"/>
    <property type="evidence" value="ECO:0007669"/>
    <property type="project" value="InterPro"/>
</dbReference>
<dbReference type="RefSeq" id="WP_092696691.1">
    <property type="nucleotide sequence ID" value="NZ_CAXIQL010000088.1"/>
</dbReference>
<name>A0A1H3VSS1_9BURK</name>
<dbReference type="InterPro" id="IPR006555">
    <property type="entry name" value="ATP-dep_Helicase_C"/>
</dbReference>
<dbReference type="Pfam" id="PF13307">
    <property type="entry name" value="Helicase_C_2"/>
    <property type="match status" value="1"/>
</dbReference>
<dbReference type="EC" id="5.6.2.3" evidence="6"/>
<evidence type="ECO:0000256" key="5">
    <source>
        <dbReference type="ARBA" id="ARBA00038058"/>
    </source>
</evidence>
<dbReference type="InterPro" id="IPR014013">
    <property type="entry name" value="Helic_SF1/SF2_ATP-bd_DinG/Rad3"/>
</dbReference>
<dbReference type="InterPro" id="IPR014001">
    <property type="entry name" value="Helicase_ATP-bd"/>
</dbReference>
<dbReference type="PANTHER" id="PTHR11472:SF34">
    <property type="entry name" value="REGULATOR OF TELOMERE ELONGATION HELICASE 1"/>
    <property type="match status" value="1"/>
</dbReference>
<dbReference type="PANTHER" id="PTHR11472">
    <property type="entry name" value="DNA REPAIR DEAD HELICASE RAD3/XP-D SUBFAMILY MEMBER"/>
    <property type="match status" value="1"/>
</dbReference>
<keyword evidence="9" id="KW-0347">Helicase</keyword>
<dbReference type="InterPro" id="IPR045028">
    <property type="entry name" value="DinG/Rad3-like"/>
</dbReference>
<reference evidence="10" key="1">
    <citation type="submission" date="2016-10" db="EMBL/GenBank/DDBJ databases">
        <authorList>
            <person name="Varghese N."/>
            <person name="Submissions S."/>
        </authorList>
    </citation>
    <scope>NUCLEOTIDE SEQUENCE [LARGE SCALE GENOMIC DNA]</scope>
    <source>
        <strain evidence="10">DSM 25157</strain>
    </source>
</reference>
<keyword evidence="4" id="KW-0067">ATP-binding</keyword>
<dbReference type="GO" id="GO:0043139">
    <property type="term" value="F:5'-3' DNA helicase activity"/>
    <property type="evidence" value="ECO:0007669"/>
    <property type="project" value="UniProtKB-EC"/>
</dbReference>
<evidence type="ECO:0000313" key="10">
    <source>
        <dbReference type="Proteomes" id="UP000199002"/>
    </source>
</evidence>
<dbReference type="GeneID" id="34234506"/>
<dbReference type="GO" id="GO:0005524">
    <property type="term" value="F:ATP binding"/>
    <property type="evidence" value="ECO:0007669"/>
    <property type="project" value="UniProtKB-KW"/>
</dbReference>
<evidence type="ECO:0000256" key="1">
    <source>
        <dbReference type="ARBA" id="ARBA00001966"/>
    </source>
</evidence>